<dbReference type="AlphaFoldDB" id="A0A1V6PZ10"/>
<protein>
    <submittedName>
        <fullName evidence="3">Uncharacterized protein</fullName>
    </submittedName>
</protein>
<name>A0A1V6PZ10_9EURO</name>
<keyword evidence="2" id="KW-0812">Transmembrane</keyword>
<feature type="transmembrane region" description="Helical" evidence="2">
    <location>
        <begin position="164"/>
        <end position="185"/>
    </location>
</feature>
<dbReference type="InterPro" id="IPR021369">
    <property type="entry name" value="DUF2985"/>
</dbReference>
<keyword evidence="2" id="KW-0472">Membrane</keyword>
<dbReference type="EMBL" id="MDYN01000022">
    <property type="protein sequence ID" value="OQD82258.1"/>
    <property type="molecule type" value="Genomic_DNA"/>
</dbReference>
<evidence type="ECO:0000313" key="4">
    <source>
        <dbReference type="Proteomes" id="UP000191672"/>
    </source>
</evidence>
<keyword evidence="2" id="KW-1133">Transmembrane helix</keyword>
<dbReference type="PANTHER" id="PTHR35872:SF1">
    <property type="entry name" value="ALPHA-L-RHAMNOSIDASE C"/>
    <property type="match status" value="1"/>
</dbReference>
<dbReference type="STRING" id="416450.A0A1V6PZ10"/>
<dbReference type="PANTHER" id="PTHR35872">
    <property type="entry name" value="INTEGRAL MEMBRANE PROTEIN (AFU_ORTHOLOGUE AFUA_5G07110)"/>
    <property type="match status" value="1"/>
</dbReference>
<gene>
    <name evidence="3" type="ORF">PENANT_c022G07220</name>
</gene>
<feature type="region of interest" description="Disordered" evidence="1">
    <location>
        <begin position="94"/>
        <end position="124"/>
    </location>
</feature>
<feature type="transmembrane region" description="Helical" evidence="2">
    <location>
        <begin position="268"/>
        <end position="288"/>
    </location>
</feature>
<reference evidence="4" key="1">
    <citation type="journal article" date="2017" name="Nat. Microbiol.">
        <title>Global analysis of biosynthetic gene clusters reveals vast potential of secondary metabolite production in Penicillium species.</title>
        <authorList>
            <person name="Nielsen J.C."/>
            <person name="Grijseels S."/>
            <person name="Prigent S."/>
            <person name="Ji B."/>
            <person name="Dainat J."/>
            <person name="Nielsen K.F."/>
            <person name="Frisvad J.C."/>
            <person name="Workman M."/>
            <person name="Nielsen J."/>
        </authorList>
    </citation>
    <scope>NUCLEOTIDE SEQUENCE [LARGE SCALE GENOMIC DNA]</scope>
    <source>
        <strain evidence="4">IBT 31811</strain>
    </source>
</reference>
<feature type="transmembrane region" description="Helical" evidence="2">
    <location>
        <begin position="300"/>
        <end position="320"/>
    </location>
</feature>
<comment type="caution">
    <text evidence="3">The sequence shown here is derived from an EMBL/GenBank/DDBJ whole genome shotgun (WGS) entry which is preliminary data.</text>
</comment>
<evidence type="ECO:0000256" key="1">
    <source>
        <dbReference type="SAM" id="MobiDB-lite"/>
    </source>
</evidence>
<dbReference type="Pfam" id="PF11204">
    <property type="entry name" value="DUF2985"/>
    <property type="match status" value="1"/>
</dbReference>
<feature type="compositionally biased region" description="Basic and acidic residues" evidence="1">
    <location>
        <begin position="108"/>
        <end position="121"/>
    </location>
</feature>
<organism evidence="3 4">
    <name type="scientific">Penicillium antarcticum</name>
    <dbReference type="NCBI Taxonomy" id="416450"/>
    <lineage>
        <taxon>Eukaryota</taxon>
        <taxon>Fungi</taxon>
        <taxon>Dikarya</taxon>
        <taxon>Ascomycota</taxon>
        <taxon>Pezizomycotina</taxon>
        <taxon>Eurotiomycetes</taxon>
        <taxon>Eurotiomycetidae</taxon>
        <taxon>Eurotiales</taxon>
        <taxon>Aspergillaceae</taxon>
        <taxon>Penicillium</taxon>
    </lineage>
</organism>
<evidence type="ECO:0000256" key="2">
    <source>
        <dbReference type="SAM" id="Phobius"/>
    </source>
</evidence>
<accession>A0A1V6PZ10</accession>
<proteinExistence type="predicted"/>
<dbReference type="Proteomes" id="UP000191672">
    <property type="component" value="Unassembled WGS sequence"/>
</dbReference>
<keyword evidence="4" id="KW-1185">Reference proteome</keyword>
<evidence type="ECO:0000313" key="3">
    <source>
        <dbReference type="EMBL" id="OQD82258.1"/>
    </source>
</evidence>
<sequence>MSTEPVGRPVHEIKDKMDGTLPILRTTGRTIRSASVSTATRLLGYNPANGMWQATGIAIAHAPNIIDLRSPGAVQFDVYGRTIRRVSTQIASDVRESQSAIAPASEAHSSEDKEKAGRSDDLPSGVQYYHAGSSKEICEKRSQRKAFKKGFIAIWRFIRTPTGLFITLYGCNVIAWGAMLFFLLLKVGRMSEERKEVWIEIDSQILNGLFCLTSWGLAPWRIRDTYWLLMWRIGSGKRSQNGSCDETTSRKTLTGKSAPATKTWKMDFVVINMLLNSLFQIGMATFMWEYNRHTRPNFGVGLFIGLGCFSSLLAGILTWWEGRKVKLIEGPILQEATEVDENQMVAIALS</sequence>